<name>A0A923NQS2_9FIRM</name>
<protein>
    <submittedName>
        <fullName evidence="1">Uncharacterized protein</fullName>
    </submittedName>
</protein>
<evidence type="ECO:0000313" key="2">
    <source>
        <dbReference type="Proteomes" id="UP000602647"/>
    </source>
</evidence>
<dbReference type="InterPro" id="IPR049929">
    <property type="entry name" value="TenpN-like"/>
</dbReference>
<dbReference type="CDD" id="cd17493">
    <property type="entry name" value="toxin_TenpN"/>
    <property type="match status" value="1"/>
</dbReference>
<dbReference type="AlphaFoldDB" id="A0A923NQS2"/>
<reference evidence="1" key="1">
    <citation type="submission" date="2020-08" db="EMBL/GenBank/DDBJ databases">
        <title>Genome public.</title>
        <authorList>
            <person name="Liu C."/>
            <person name="Sun Q."/>
        </authorList>
    </citation>
    <scope>NUCLEOTIDE SEQUENCE</scope>
    <source>
        <strain evidence="1">BX12</strain>
    </source>
</reference>
<keyword evidence="2" id="KW-1185">Reference proteome</keyword>
<gene>
    <name evidence="1" type="ORF">H9L42_14140</name>
</gene>
<evidence type="ECO:0000313" key="1">
    <source>
        <dbReference type="EMBL" id="MBC6680960.1"/>
    </source>
</evidence>
<proteinExistence type="predicted"/>
<dbReference type="NCBIfam" id="NF047358">
    <property type="entry name" value="TenpIN"/>
    <property type="match status" value="1"/>
</dbReference>
<comment type="caution">
    <text evidence="1">The sequence shown here is derived from an EMBL/GenBank/DDBJ whole genome shotgun (WGS) entry which is preliminary data.</text>
</comment>
<sequence length="160" mass="19072">MDADKFDYQVYKLSKSFFAQFIGKKDSEILLKEQRPYNCLLIETKWEYFICIPYRTEIRHQEAYLFKHTKRSKSHCSGLDYSKMIILEDLSYIDSSPAIVDPDEFTETRKNINKIVKQANAYLDTYINHCNGKKVLPEATFRRKYRYSTLKNFHDILGIK</sequence>
<dbReference type="EMBL" id="JACRYT010000022">
    <property type="protein sequence ID" value="MBC6680960.1"/>
    <property type="molecule type" value="Genomic_DNA"/>
</dbReference>
<accession>A0A923NQS2</accession>
<dbReference type="Proteomes" id="UP000602647">
    <property type="component" value="Unassembled WGS sequence"/>
</dbReference>
<organism evidence="1 2">
    <name type="scientific">Zhenpiania hominis</name>
    <dbReference type="NCBI Taxonomy" id="2763644"/>
    <lineage>
        <taxon>Bacteria</taxon>
        <taxon>Bacillati</taxon>
        <taxon>Bacillota</taxon>
        <taxon>Clostridia</taxon>
        <taxon>Peptostreptococcales</taxon>
        <taxon>Anaerovoracaceae</taxon>
        <taxon>Zhenpiania</taxon>
    </lineage>
</organism>
<dbReference type="RefSeq" id="WP_187304057.1">
    <property type="nucleotide sequence ID" value="NZ_JACRYT010000022.1"/>
</dbReference>